<evidence type="ECO:0000313" key="3">
    <source>
        <dbReference type="Proteomes" id="UP000479710"/>
    </source>
</evidence>
<evidence type="ECO:0000256" key="1">
    <source>
        <dbReference type="SAM" id="MobiDB-lite"/>
    </source>
</evidence>
<protein>
    <submittedName>
        <fullName evidence="2">Uncharacterized protein</fullName>
    </submittedName>
</protein>
<dbReference type="EMBL" id="SPHZ02000008">
    <property type="protein sequence ID" value="KAF0904866.1"/>
    <property type="molecule type" value="Genomic_DNA"/>
</dbReference>
<dbReference type="Proteomes" id="UP000479710">
    <property type="component" value="Unassembled WGS sequence"/>
</dbReference>
<name>A0A6G1CXE8_9ORYZ</name>
<sequence length="100" mass="10760">MSLVVRSRRGQCLHIRRLRRKVETEVPCRGHSHLLVCPGTTSIRCAAYPYPPGAVLDDGAAGTIASRLRRPPSDLATWSSVVPDPTAASSGGIRSGVDRR</sequence>
<keyword evidence="3" id="KW-1185">Reference proteome</keyword>
<comment type="caution">
    <text evidence="2">The sequence shown here is derived from an EMBL/GenBank/DDBJ whole genome shotgun (WGS) entry which is preliminary data.</text>
</comment>
<organism evidence="2 3">
    <name type="scientific">Oryza meyeriana var. granulata</name>
    <dbReference type="NCBI Taxonomy" id="110450"/>
    <lineage>
        <taxon>Eukaryota</taxon>
        <taxon>Viridiplantae</taxon>
        <taxon>Streptophyta</taxon>
        <taxon>Embryophyta</taxon>
        <taxon>Tracheophyta</taxon>
        <taxon>Spermatophyta</taxon>
        <taxon>Magnoliopsida</taxon>
        <taxon>Liliopsida</taxon>
        <taxon>Poales</taxon>
        <taxon>Poaceae</taxon>
        <taxon>BOP clade</taxon>
        <taxon>Oryzoideae</taxon>
        <taxon>Oryzeae</taxon>
        <taxon>Oryzinae</taxon>
        <taxon>Oryza</taxon>
        <taxon>Oryza meyeriana</taxon>
    </lineage>
</organism>
<evidence type="ECO:0000313" key="2">
    <source>
        <dbReference type="EMBL" id="KAF0904866.1"/>
    </source>
</evidence>
<reference evidence="2 3" key="1">
    <citation type="submission" date="2019-11" db="EMBL/GenBank/DDBJ databases">
        <title>Whole genome sequence of Oryza granulata.</title>
        <authorList>
            <person name="Li W."/>
        </authorList>
    </citation>
    <scope>NUCLEOTIDE SEQUENCE [LARGE SCALE GENOMIC DNA]</scope>
    <source>
        <strain evidence="3">cv. Menghai</strain>
        <tissue evidence="2">Leaf</tissue>
    </source>
</reference>
<accession>A0A6G1CXE8</accession>
<proteinExistence type="predicted"/>
<gene>
    <name evidence="2" type="ORF">E2562_038152</name>
</gene>
<feature type="region of interest" description="Disordered" evidence="1">
    <location>
        <begin position="75"/>
        <end position="100"/>
    </location>
</feature>
<dbReference type="AlphaFoldDB" id="A0A6G1CXE8"/>